<dbReference type="InterPro" id="IPR025668">
    <property type="entry name" value="Tnp_DDE_dom"/>
</dbReference>
<dbReference type="RefSeq" id="WP_212192395.1">
    <property type="nucleotide sequence ID" value="NZ_JAGTAR010000031.1"/>
</dbReference>
<dbReference type="EMBL" id="JAGTAR010000031">
    <property type="protein sequence ID" value="MBR8537370.1"/>
    <property type="molecule type" value="Genomic_DNA"/>
</dbReference>
<dbReference type="AlphaFoldDB" id="A0A941F8I4"/>
<evidence type="ECO:0000313" key="2">
    <source>
        <dbReference type="EMBL" id="MBR8537370.1"/>
    </source>
</evidence>
<dbReference type="Pfam" id="PF13586">
    <property type="entry name" value="DDE_Tnp_1_2"/>
    <property type="match status" value="1"/>
</dbReference>
<reference evidence="2" key="1">
    <citation type="journal article" date="2018" name="Int. J. Syst. Evol. Microbiol.">
        <title>Carboxylicivirga sediminis sp. nov., isolated from coastal sediment.</title>
        <authorList>
            <person name="Wang F.Q."/>
            <person name="Ren L.H."/>
            <person name="Zou R.J."/>
            <person name="Sun Y.Z."/>
            <person name="Liu X.J."/>
            <person name="Jiang F."/>
            <person name="Liu L.J."/>
        </authorList>
    </citation>
    <scope>NUCLEOTIDE SEQUENCE</scope>
    <source>
        <strain evidence="2">JR1</strain>
    </source>
</reference>
<name>A0A941F8I4_9BACT</name>
<evidence type="ECO:0000259" key="1">
    <source>
        <dbReference type="Pfam" id="PF13586"/>
    </source>
</evidence>
<sequence>MPRCKYIKWQQRYWNYSRKRRKPKKERVAITRGLLKLLQKLLEELATITQQLNASMPEKYYRQYAIIEKVLAQQNFKFTTGQSPEDRIVSLSKSYIRPIVRGKETKAVEFGAKVNKIQINGISFIEHISFDAFNEGTHFKSSVHLAQSLTHTKAKIVGADAIYATNANRRFASSNNIRTDFVRKGRAGKHEHQRKQLAAQIKKERATRLEGSFGKDKQHYYLNRIKARTKDTEILWIFMGIHVGNALEIGRRMQNKAFKAA</sequence>
<keyword evidence="3" id="KW-1185">Reference proteome</keyword>
<accession>A0A941F8I4</accession>
<comment type="caution">
    <text evidence="2">The sequence shown here is derived from an EMBL/GenBank/DDBJ whole genome shotgun (WGS) entry which is preliminary data.</text>
</comment>
<gene>
    <name evidence="2" type="ORF">KDU71_17515</name>
</gene>
<evidence type="ECO:0000313" key="3">
    <source>
        <dbReference type="Proteomes" id="UP000679220"/>
    </source>
</evidence>
<dbReference type="Proteomes" id="UP000679220">
    <property type="component" value="Unassembled WGS sequence"/>
</dbReference>
<organism evidence="2 3">
    <name type="scientific">Carboxylicivirga sediminis</name>
    <dbReference type="NCBI Taxonomy" id="2006564"/>
    <lineage>
        <taxon>Bacteria</taxon>
        <taxon>Pseudomonadati</taxon>
        <taxon>Bacteroidota</taxon>
        <taxon>Bacteroidia</taxon>
        <taxon>Marinilabiliales</taxon>
        <taxon>Marinilabiliaceae</taxon>
        <taxon>Carboxylicivirga</taxon>
    </lineage>
</organism>
<feature type="domain" description="Transposase DDE" evidence="1">
    <location>
        <begin position="158"/>
        <end position="239"/>
    </location>
</feature>
<reference evidence="2" key="2">
    <citation type="submission" date="2021-04" db="EMBL/GenBank/DDBJ databases">
        <authorList>
            <person name="Zhang T."/>
            <person name="Zhang Y."/>
            <person name="Lu D."/>
            <person name="Zuo D."/>
            <person name="Du Z."/>
        </authorList>
    </citation>
    <scope>NUCLEOTIDE SEQUENCE</scope>
    <source>
        <strain evidence="2">JR1</strain>
    </source>
</reference>
<protein>
    <submittedName>
        <fullName evidence="2">Transposase</fullName>
    </submittedName>
</protein>
<proteinExistence type="predicted"/>